<dbReference type="Pfam" id="PF13646">
    <property type="entry name" value="HEAT_2"/>
    <property type="match status" value="1"/>
</dbReference>
<reference evidence="2 3" key="1">
    <citation type="submission" date="2019-08" db="EMBL/GenBank/DDBJ databases">
        <title>100 year-old enigma solved: identification of Planctomyces bekefii, the type genus and species of the phylum Planctomycetes.</title>
        <authorList>
            <person name="Svetlana D.N."/>
            <person name="Overmann J."/>
        </authorList>
    </citation>
    <scope>NUCLEOTIDE SEQUENCE [LARGE SCALE GENOMIC DNA]</scope>
    <source>
        <strain evidence="2">Phe10_nw2017</strain>
    </source>
</reference>
<dbReference type="PROSITE" id="PS50077">
    <property type="entry name" value="HEAT_REPEAT"/>
    <property type="match status" value="1"/>
</dbReference>
<evidence type="ECO:0000256" key="1">
    <source>
        <dbReference type="SAM" id="MobiDB-lite"/>
    </source>
</evidence>
<dbReference type="Proteomes" id="UP000321083">
    <property type="component" value="Unassembled WGS sequence"/>
</dbReference>
<reference evidence="2 3" key="2">
    <citation type="submission" date="2019-08" db="EMBL/GenBank/DDBJ databases">
        <authorList>
            <person name="Henke P."/>
        </authorList>
    </citation>
    <scope>NUCLEOTIDE SEQUENCE [LARGE SCALE GENOMIC DNA]</scope>
    <source>
        <strain evidence="2">Phe10_nw2017</strain>
    </source>
</reference>
<proteinExistence type="predicted"/>
<dbReference type="EMBL" id="SRHE01000968">
    <property type="protein sequence ID" value="TWW07872.1"/>
    <property type="molecule type" value="Genomic_DNA"/>
</dbReference>
<sequence length="226" mass="25121">KIDRDLRIMLLSEKRGIRNAQRVAEAVSSRFHKYNKYGAKISCAEAQTDALVTLQAHAQYRNNIPRYQAVIRSIALKESDVSRRMRMESLARDVMDPERCQSAALQLEAIGEDAAPFLRDALKSDNFEVRFAAAQSLAYLGDPTGVSVLQEAATNQPAFRVYALVALSVIRPALLTPPHRHSPHVRDRSPAPLPRCHPRHLTPPPAPASSDDPSHWLEPCQPPSHG</sequence>
<dbReference type="Gene3D" id="1.25.10.10">
    <property type="entry name" value="Leucine-rich Repeat Variant"/>
    <property type="match status" value="1"/>
</dbReference>
<dbReference type="InterPro" id="IPR004155">
    <property type="entry name" value="PBS_lyase_HEAT"/>
</dbReference>
<dbReference type="SUPFAM" id="SSF48371">
    <property type="entry name" value="ARM repeat"/>
    <property type="match status" value="1"/>
</dbReference>
<name>A0A5C6M1H6_9PLAN</name>
<dbReference type="InterPro" id="IPR021133">
    <property type="entry name" value="HEAT_type_2"/>
</dbReference>
<dbReference type="InterPro" id="IPR016024">
    <property type="entry name" value="ARM-type_fold"/>
</dbReference>
<evidence type="ECO:0000313" key="3">
    <source>
        <dbReference type="Proteomes" id="UP000321083"/>
    </source>
</evidence>
<feature type="non-terminal residue" evidence="2">
    <location>
        <position position="1"/>
    </location>
</feature>
<evidence type="ECO:0000313" key="2">
    <source>
        <dbReference type="EMBL" id="TWW07872.1"/>
    </source>
</evidence>
<feature type="region of interest" description="Disordered" evidence="1">
    <location>
        <begin position="176"/>
        <end position="226"/>
    </location>
</feature>
<feature type="compositionally biased region" description="Pro residues" evidence="1">
    <location>
        <begin position="191"/>
        <end position="207"/>
    </location>
</feature>
<protein>
    <recommendedName>
        <fullName evidence="4">HEAT repeat domain-containing protein</fullName>
    </recommendedName>
</protein>
<dbReference type="SMART" id="SM00567">
    <property type="entry name" value="EZ_HEAT"/>
    <property type="match status" value="2"/>
</dbReference>
<gene>
    <name evidence="2" type="ORF">E3A20_29990</name>
</gene>
<keyword evidence="3" id="KW-1185">Reference proteome</keyword>
<comment type="caution">
    <text evidence="2">The sequence shown here is derived from an EMBL/GenBank/DDBJ whole genome shotgun (WGS) entry which is preliminary data.</text>
</comment>
<dbReference type="InterPro" id="IPR011989">
    <property type="entry name" value="ARM-like"/>
</dbReference>
<evidence type="ECO:0008006" key="4">
    <source>
        <dbReference type="Google" id="ProtNLM"/>
    </source>
</evidence>
<dbReference type="AlphaFoldDB" id="A0A5C6M1H6"/>
<organism evidence="2 3">
    <name type="scientific">Planctomyces bekefii</name>
    <dbReference type="NCBI Taxonomy" id="1653850"/>
    <lineage>
        <taxon>Bacteria</taxon>
        <taxon>Pseudomonadati</taxon>
        <taxon>Planctomycetota</taxon>
        <taxon>Planctomycetia</taxon>
        <taxon>Planctomycetales</taxon>
        <taxon>Planctomycetaceae</taxon>
        <taxon>Planctomyces</taxon>
    </lineage>
</organism>
<accession>A0A5C6M1H6</accession>